<sequence>MGSSQSRRTVTASENSGDGALLNASGEDDWSVQHEVWELMKLTIPIFMTMVSWVTMKVTDTAVLGHSGTEYLDATALSDLWTSSTGVFIQSRVVGTFCGQAFGAGNKMLVGIWLQVSYAVLCSVMIPVAICWFLTGVVLDALGKDQQETRDASYYAMVLAVCLPVRIGFSQLSSFLTSQKILRPGVICSAIAMLMNLTGNLVLVLGMGIPGWNGFGFKACP</sequence>
<gene>
    <name evidence="4" type="ORF">PGLA1383_LOCUS17838</name>
</gene>
<dbReference type="Pfam" id="PF01554">
    <property type="entry name" value="MatE"/>
    <property type="match status" value="1"/>
</dbReference>
<dbReference type="OMA" id="VAICWFL"/>
<evidence type="ECO:0000256" key="2">
    <source>
        <dbReference type="SAM" id="MobiDB-lite"/>
    </source>
</evidence>
<evidence type="ECO:0000313" key="5">
    <source>
        <dbReference type="Proteomes" id="UP000654075"/>
    </source>
</evidence>
<dbReference type="GO" id="GO:0015297">
    <property type="term" value="F:antiporter activity"/>
    <property type="evidence" value="ECO:0007669"/>
    <property type="project" value="InterPro"/>
</dbReference>
<protein>
    <recommendedName>
        <fullName evidence="6">Protein DETOXIFICATION</fullName>
    </recommendedName>
</protein>
<keyword evidence="3" id="KW-1133">Transmembrane helix</keyword>
<dbReference type="GO" id="GO:0016020">
    <property type="term" value="C:membrane"/>
    <property type="evidence" value="ECO:0007669"/>
    <property type="project" value="InterPro"/>
</dbReference>
<evidence type="ECO:0000256" key="1">
    <source>
        <dbReference type="ARBA" id="ARBA00010199"/>
    </source>
</evidence>
<accession>A0A813EBJ7</accession>
<dbReference type="EMBL" id="CAJNNV010011182">
    <property type="protein sequence ID" value="CAE8599491.1"/>
    <property type="molecule type" value="Genomic_DNA"/>
</dbReference>
<dbReference type="InterPro" id="IPR002528">
    <property type="entry name" value="MATE_fam"/>
</dbReference>
<feature type="transmembrane region" description="Helical" evidence="3">
    <location>
        <begin position="181"/>
        <end position="209"/>
    </location>
</feature>
<evidence type="ECO:0000313" key="4">
    <source>
        <dbReference type="EMBL" id="CAE8599491.1"/>
    </source>
</evidence>
<name>A0A813EBJ7_POLGL</name>
<dbReference type="OrthoDB" id="2126698at2759"/>
<dbReference type="PANTHER" id="PTHR11206">
    <property type="entry name" value="MULTIDRUG RESISTANCE PROTEIN"/>
    <property type="match status" value="1"/>
</dbReference>
<dbReference type="Proteomes" id="UP000654075">
    <property type="component" value="Unassembled WGS sequence"/>
</dbReference>
<evidence type="ECO:0008006" key="6">
    <source>
        <dbReference type="Google" id="ProtNLM"/>
    </source>
</evidence>
<organism evidence="4 5">
    <name type="scientific">Polarella glacialis</name>
    <name type="common">Dinoflagellate</name>
    <dbReference type="NCBI Taxonomy" id="89957"/>
    <lineage>
        <taxon>Eukaryota</taxon>
        <taxon>Sar</taxon>
        <taxon>Alveolata</taxon>
        <taxon>Dinophyceae</taxon>
        <taxon>Suessiales</taxon>
        <taxon>Suessiaceae</taxon>
        <taxon>Polarella</taxon>
    </lineage>
</organism>
<feature type="compositionally biased region" description="Polar residues" evidence="2">
    <location>
        <begin position="1"/>
        <end position="16"/>
    </location>
</feature>
<feature type="transmembrane region" description="Helical" evidence="3">
    <location>
        <begin position="152"/>
        <end position="169"/>
    </location>
</feature>
<comment type="similarity">
    <text evidence="1">Belongs to the multi antimicrobial extrusion (MATE) (TC 2.A.66.1) family.</text>
</comment>
<dbReference type="GO" id="GO:0042910">
    <property type="term" value="F:xenobiotic transmembrane transporter activity"/>
    <property type="evidence" value="ECO:0007669"/>
    <property type="project" value="InterPro"/>
</dbReference>
<keyword evidence="3" id="KW-0472">Membrane</keyword>
<keyword evidence="3" id="KW-0812">Transmembrane</keyword>
<feature type="transmembrane region" description="Helical" evidence="3">
    <location>
        <begin position="116"/>
        <end position="140"/>
    </location>
</feature>
<evidence type="ECO:0000256" key="3">
    <source>
        <dbReference type="SAM" id="Phobius"/>
    </source>
</evidence>
<feature type="non-terminal residue" evidence="4">
    <location>
        <position position="221"/>
    </location>
</feature>
<comment type="caution">
    <text evidence="4">The sequence shown here is derived from an EMBL/GenBank/DDBJ whole genome shotgun (WGS) entry which is preliminary data.</text>
</comment>
<keyword evidence="5" id="KW-1185">Reference proteome</keyword>
<reference evidence="4" key="1">
    <citation type="submission" date="2021-02" db="EMBL/GenBank/DDBJ databases">
        <authorList>
            <person name="Dougan E. K."/>
            <person name="Rhodes N."/>
            <person name="Thang M."/>
            <person name="Chan C."/>
        </authorList>
    </citation>
    <scope>NUCLEOTIDE SEQUENCE</scope>
</reference>
<proteinExistence type="inferred from homology"/>
<feature type="region of interest" description="Disordered" evidence="2">
    <location>
        <begin position="1"/>
        <end position="22"/>
    </location>
</feature>
<dbReference type="AlphaFoldDB" id="A0A813EBJ7"/>